<evidence type="ECO:0000313" key="13">
    <source>
        <dbReference type="EMBL" id="SAY45003.1"/>
    </source>
</evidence>
<dbReference type="InterPro" id="IPR006311">
    <property type="entry name" value="TAT_signal"/>
</dbReference>
<dbReference type="Pfam" id="PF07731">
    <property type="entry name" value="Cu-oxidase_2"/>
    <property type="match status" value="1"/>
</dbReference>
<dbReference type="NCBIfam" id="TIGR01409">
    <property type="entry name" value="TAT_signal_seq"/>
    <property type="match status" value="1"/>
</dbReference>
<evidence type="ECO:0000256" key="7">
    <source>
        <dbReference type="ARBA" id="ARBA00042896"/>
    </source>
</evidence>
<evidence type="ECO:0000256" key="6">
    <source>
        <dbReference type="ARBA" id="ARBA00041027"/>
    </source>
</evidence>
<evidence type="ECO:0000256" key="3">
    <source>
        <dbReference type="ARBA" id="ARBA00022729"/>
    </source>
</evidence>
<evidence type="ECO:0000259" key="12">
    <source>
        <dbReference type="Pfam" id="PF07732"/>
    </source>
</evidence>
<dbReference type="InterPro" id="IPR011707">
    <property type="entry name" value="Cu-oxidase-like_N"/>
</dbReference>
<dbReference type="GO" id="GO:0016491">
    <property type="term" value="F:oxidoreductase activity"/>
    <property type="evidence" value="ECO:0007669"/>
    <property type="project" value="UniProtKB-KW"/>
</dbReference>
<gene>
    <name evidence="13" type="primary">cueO</name>
    <name evidence="13" type="ORF">PWN146_03723</name>
</gene>
<dbReference type="InterPro" id="IPR002355">
    <property type="entry name" value="Cu_oxidase_Cu_BS"/>
</dbReference>
<sequence length="574" mass="62442">MLRRDFIKLTAALGAASALPLWSRAAWAADRPALPVPPLLTPDAQGKIALALQAGESRWLPGAATKTWGFNGALLGPAVKLQRGQPVTVDIKNSLAEASTVHWHGLEIPGDVDGGPQALIHPGATRTVNFTVDQPAATCWFHPHTHGKTGSQVMMGLAGLVLLEDEESAKLPLPKTWGQDDIPVILQDKRLGKDAQIEYRLDVMSAAVGWFGDRMFTNGAQYPQHLAPRGWLRLRFLNGCNARSLNLAASDNRPLYVIASDGGFLAEPVKLTELPMLMGERFEVLVDASDGKAFDIVTLPVKQMGMTLAPFDQALPVLRIQPSLAQGIKTMPDSLVKLPILPATTGIQERWLQLMMDPQLDMLGMQALMDRYGHQAMAGMSMNHGATGGGDMKGMDHGNMKGMEKGGMQSMDHGNMKGMEKGGMQGMDHGNMGNMKGMDHGNMAGMDHGGAQGKAKPFDFSHGNMINGKAFDMTKPMFAAKRGQYEKWTISGEGDMMLHPFHIHGTQFRILSENGKPPAAHRSGWKDTVRVEGWRSEVLVRFDHPASSEHAYMAHCHLLEHEDTGMMMGFTVAD</sequence>
<dbReference type="PANTHER" id="PTHR48267">
    <property type="entry name" value="CUPREDOXIN SUPERFAMILY PROTEIN"/>
    <property type="match status" value="1"/>
</dbReference>
<dbReference type="PROSITE" id="PS00080">
    <property type="entry name" value="MULTICOPPER_OXIDASE2"/>
    <property type="match status" value="1"/>
</dbReference>
<feature type="domain" description="Plastocyanin-like" evidence="11">
    <location>
        <begin position="461"/>
        <end position="573"/>
    </location>
</feature>
<protein>
    <recommendedName>
        <fullName evidence="6">Multicopper oxidase CueO</fullName>
        <ecNumber evidence="5">1.16.3.4</ecNumber>
    </recommendedName>
    <alternativeName>
        <fullName evidence="7">Copper efflux oxidase</fullName>
    </alternativeName>
    <alternativeName>
        <fullName evidence="8">Cuprous oxidase</fullName>
    </alternativeName>
</protein>
<dbReference type="Gene3D" id="2.60.40.420">
    <property type="entry name" value="Cupredoxins - blue copper proteins"/>
    <property type="match status" value="3"/>
</dbReference>
<evidence type="ECO:0000256" key="10">
    <source>
        <dbReference type="SAM" id="SignalP"/>
    </source>
</evidence>
<feature type="domain" description="Plastocyanin-like" evidence="12">
    <location>
        <begin position="61"/>
        <end position="167"/>
    </location>
</feature>
<keyword evidence="4" id="KW-0560">Oxidoreductase</keyword>
<name>A0A1C3HIY8_SERMA</name>
<reference evidence="13" key="1">
    <citation type="submission" date="2016-05" db="EMBL/GenBank/DDBJ databases">
        <authorList>
            <person name="Cock P.J.A."/>
            <person name="Cock P.J.A."/>
        </authorList>
    </citation>
    <scope>NUCLEOTIDE SEQUENCE</scope>
    <source>
        <strain evidence="13">PWN146_assembly</strain>
    </source>
</reference>
<evidence type="ECO:0000259" key="11">
    <source>
        <dbReference type="Pfam" id="PF07731"/>
    </source>
</evidence>
<dbReference type="InterPro" id="IPR045087">
    <property type="entry name" value="Cu-oxidase_fam"/>
</dbReference>
<proteinExistence type="predicted"/>
<dbReference type="EMBL" id="LT575490">
    <property type="protein sequence ID" value="SAY45003.1"/>
    <property type="molecule type" value="Genomic_DNA"/>
</dbReference>
<evidence type="ECO:0000256" key="8">
    <source>
        <dbReference type="ARBA" id="ARBA00043090"/>
    </source>
</evidence>
<evidence type="ECO:0000256" key="1">
    <source>
        <dbReference type="ARBA" id="ARBA00011245"/>
    </source>
</evidence>
<dbReference type="CDD" id="cd04232">
    <property type="entry name" value="CuRO_1_CueO_FtsP"/>
    <property type="match status" value="1"/>
</dbReference>
<dbReference type="GO" id="GO:0005507">
    <property type="term" value="F:copper ion binding"/>
    <property type="evidence" value="ECO:0007669"/>
    <property type="project" value="InterPro"/>
</dbReference>
<evidence type="ECO:0000256" key="4">
    <source>
        <dbReference type="ARBA" id="ARBA00023002"/>
    </source>
</evidence>
<evidence type="ECO:0000256" key="9">
    <source>
        <dbReference type="ARBA" id="ARBA00048092"/>
    </source>
</evidence>
<dbReference type="InterPro" id="IPR019546">
    <property type="entry name" value="TAT_signal_bac_arc"/>
</dbReference>
<accession>A0A1C3HIY8</accession>
<comment type="catalytic activity">
    <reaction evidence="9">
        <text>4 Cu(+) + O2 + 4 H(+) = 4 Cu(2+) + 2 H2O</text>
        <dbReference type="Rhea" id="RHEA:30083"/>
        <dbReference type="ChEBI" id="CHEBI:15377"/>
        <dbReference type="ChEBI" id="CHEBI:15378"/>
        <dbReference type="ChEBI" id="CHEBI:15379"/>
        <dbReference type="ChEBI" id="CHEBI:29036"/>
        <dbReference type="ChEBI" id="CHEBI:49552"/>
        <dbReference type="EC" id="1.16.3.4"/>
    </reaction>
    <physiologicalReaction direction="left-to-right" evidence="9">
        <dbReference type="Rhea" id="RHEA:30084"/>
    </physiologicalReaction>
</comment>
<dbReference type="InterPro" id="IPR008972">
    <property type="entry name" value="Cupredoxin"/>
</dbReference>
<feature type="signal peptide" evidence="10">
    <location>
        <begin position="1"/>
        <end position="28"/>
    </location>
</feature>
<dbReference type="PANTHER" id="PTHR48267:SF1">
    <property type="entry name" value="BILIRUBIN OXIDASE"/>
    <property type="match status" value="1"/>
</dbReference>
<dbReference type="CDD" id="cd13867">
    <property type="entry name" value="CuRO_2_CueO_FtsP"/>
    <property type="match status" value="1"/>
</dbReference>
<dbReference type="PROSITE" id="PS51318">
    <property type="entry name" value="TAT"/>
    <property type="match status" value="1"/>
</dbReference>
<dbReference type="InterPro" id="IPR011706">
    <property type="entry name" value="Cu-oxidase_C"/>
</dbReference>
<dbReference type="EC" id="1.16.3.4" evidence="5"/>
<evidence type="ECO:0000256" key="2">
    <source>
        <dbReference type="ARBA" id="ARBA00022723"/>
    </source>
</evidence>
<dbReference type="Pfam" id="PF07732">
    <property type="entry name" value="Cu-oxidase_3"/>
    <property type="match status" value="1"/>
</dbReference>
<evidence type="ECO:0000256" key="5">
    <source>
        <dbReference type="ARBA" id="ARBA00038978"/>
    </source>
</evidence>
<feature type="chain" id="PRO_5008675250" description="Multicopper oxidase CueO" evidence="10">
    <location>
        <begin position="29"/>
        <end position="574"/>
    </location>
</feature>
<dbReference type="AlphaFoldDB" id="A0A1C3HIY8"/>
<organism evidence="13">
    <name type="scientific">Serratia marcescens</name>
    <dbReference type="NCBI Taxonomy" id="615"/>
    <lineage>
        <taxon>Bacteria</taxon>
        <taxon>Pseudomonadati</taxon>
        <taxon>Pseudomonadota</taxon>
        <taxon>Gammaproteobacteria</taxon>
        <taxon>Enterobacterales</taxon>
        <taxon>Yersiniaceae</taxon>
        <taxon>Serratia</taxon>
    </lineage>
</organism>
<dbReference type="CDD" id="cd13890">
    <property type="entry name" value="CuRO_3_CueO_FtsP"/>
    <property type="match status" value="1"/>
</dbReference>
<comment type="subunit">
    <text evidence="1">Monomer.</text>
</comment>
<keyword evidence="2" id="KW-0479">Metal-binding</keyword>
<keyword evidence="3 10" id="KW-0732">Signal</keyword>
<dbReference type="NCBIfam" id="NF008205">
    <property type="entry name" value="PRK10965.1"/>
    <property type="match status" value="1"/>
</dbReference>
<dbReference type="SUPFAM" id="SSF49503">
    <property type="entry name" value="Cupredoxins"/>
    <property type="match status" value="3"/>
</dbReference>